<sequence length="171" mass="18875">MPETLFLPQAYTAEIPVGCNQPQALQPCSLLHLAAWPVGFQHGPRANNPARHWVLRLWLHSFVCVWCFFAVGDGVLTSLGFFSQVRQGWLGQKLSSRPAHVGQILRKKKVRGRSVGLLPITLCLLCSSPTQRAPLPSLLLLSFFTDLMDVLLPLSHSRHDLDPVGIEGHGA</sequence>
<gene>
    <name evidence="1" type="ORF">BO66DRAFT_166012</name>
</gene>
<dbReference type="Proteomes" id="UP000249661">
    <property type="component" value="Unassembled WGS sequence"/>
</dbReference>
<protein>
    <submittedName>
        <fullName evidence="1">Uncharacterized protein</fullName>
    </submittedName>
</protein>
<keyword evidence="2" id="KW-1185">Reference proteome</keyword>
<accession>A0ACD1GZN5</accession>
<evidence type="ECO:0000313" key="2">
    <source>
        <dbReference type="Proteomes" id="UP000249661"/>
    </source>
</evidence>
<proteinExistence type="predicted"/>
<reference evidence="1" key="1">
    <citation type="submission" date="2018-02" db="EMBL/GenBank/DDBJ databases">
        <title>The genomes of Aspergillus section Nigri reveals drivers in fungal speciation.</title>
        <authorList>
            <consortium name="DOE Joint Genome Institute"/>
            <person name="Vesth T.C."/>
            <person name="Nybo J."/>
            <person name="Theobald S."/>
            <person name="Brandl J."/>
            <person name="Frisvad J.C."/>
            <person name="Nielsen K.F."/>
            <person name="Lyhne E.K."/>
            <person name="Kogle M.E."/>
            <person name="Kuo A."/>
            <person name="Riley R."/>
            <person name="Clum A."/>
            <person name="Nolan M."/>
            <person name="Lipzen A."/>
            <person name="Salamov A."/>
            <person name="Henrissat B."/>
            <person name="Wiebenga A."/>
            <person name="De vries R.P."/>
            <person name="Grigoriev I.V."/>
            <person name="Mortensen U.H."/>
            <person name="Andersen M.R."/>
            <person name="Baker S.E."/>
        </authorList>
    </citation>
    <scope>NUCLEOTIDE SEQUENCE</scope>
    <source>
        <strain evidence="1">CBS 121060</strain>
    </source>
</reference>
<name>A0ACD1GZN5_9EURO</name>
<organism evidence="1 2">
    <name type="scientific">Aspergillus aculeatinus CBS 121060</name>
    <dbReference type="NCBI Taxonomy" id="1448322"/>
    <lineage>
        <taxon>Eukaryota</taxon>
        <taxon>Fungi</taxon>
        <taxon>Dikarya</taxon>
        <taxon>Ascomycota</taxon>
        <taxon>Pezizomycotina</taxon>
        <taxon>Eurotiomycetes</taxon>
        <taxon>Eurotiomycetidae</taxon>
        <taxon>Eurotiales</taxon>
        <taxon>Aspergillaceae</taxon>
        <taxon>Aspergillus</taxon>
        <taxon>Aspergillus subgen. Circumdati</taxon>
    </lineage>
</organism>
<evidence type="ECO:0000313" key="1">
    <source>
        <dbReference type="EMBL" id="RAH66769.1"/>
    </source>
</evidence>
<dbReference type="EMBL" id="KZ824979">
    <property type="protein sequence ID" value="RAH66769.1"/>
    <property type="molecule type" value="Genomic_DNA"/>
</dbReference>